<reference evidence="2 3" key="1">
    <citation type="submission" date="2024-02" db="EMBL/GenBank/DDBJ databases">
        <title>Genome sequence of Aquincola sp. MAHUQ-54.</title>
        <authorList>
            <person name="Huq M.A."/>
        </authorList>
    </citation>
    <scope>NUCLEOTIDE SEQUENCE [LARGE SCALE GENOMIC DNA]</scope>
    <source>
        <strain evidence="2 3">MAHUQ-54</strain>
    </source>
</reference>
<dbReference type="Proteomes" id="UP001336250">
    <property type="component" value="Unassembled WGS sequence"/>
</dbReference>
<dbReference type="InterPro" id="IPR042100">
    <property type="entry name" value="Bug_dom1"/>
</dbReference>
<dbReference type="AlphaFoldDB" id="A0AAW9Q9H2"/>
<dbReference type="SUPFAM" id="SSF53850">
    <property type="entry name" value="Periplasmic binding protein-like II"/>
    <property type="match status" value="1"/>
</dbReference>
<evidence type="ECO:0000313" key="3">
    <source>
        <dbReference type="Proteomes" id="UP001336250"/>
    </source>
</evidence>
<dbReference type="CDD" id="cd07012">
    <property type="entry name" value="PBP2_Bug_TTT"/>
    <property type="match status" value="1"/>
</dbReference>
<organism evidence="2 3">
    <name type="scientific">Aquincola agrisoli</name>
    <dbReference type="NCBI Taxonomy" id="3119538"/>
    <lineage>
        <taxon>Bacteria</taxon>
        <taxon>Pseudomonadati</taxon>
        <taxon>Pseudomonadota</taxon>
        <taxon>Betaproteobacteria</taxon>
        <taxon>Burkholderiales</taxon>
        <taxon>Sphaerotilaceae</taxon>
        <taxon>Aquincola</taxon>
    </lineage>
</organism>
<dbReference type="Gene3D" id="3.40.190.150">
    <property type="entry name" value="Bordetella uptake gene, domain 1"/>
    <property type="match status" value="1"/>
</dbReference>
<evidence type="ECO:0000313" key="2">
    <source>
        <dbReference type="EMBL" id="MEF7615879.1"/>
    </source>
</evidence>
<dbReference type="EMBL" id="JAZIBG010000036">
    <property type="protein sequence ID" value="MEF7615879.1"/>
    <property type="molecule type" value="Genomic_DNA"/>
</dbReference>
<accession>A0AAW9Q9H2</accession>
<keyword evidence="3" id="KW-1185">Reference proteome</keyword>
<evidence type="ECO:0000256" key="1">
    <source>
        <dbReference type="ARBA" id="ARBA00006987"/>
    </source>
</evidence>
<dbReference type="Gene3D" id="3.40.190.10">
    <property type="entry name" value="Periplasmic binding protein-like II"/>
    <property type="match status" value="1"/>
</dbReference>
<protein>
    <submittedName>
        <fullName evidence="2">Tripartite tricarboxylate transporter substrate binding protein</fullName>
    </submittedName>
</protein>
<dbReference type="PANTHER" id="PTHR42928">
    <property type="entry name" value="TRICARBOXYLATE-BINDING PROTEIN"/>
    <property type="match status" value="1"/>
</dbReference>
<dbReference type="PANTHER" id="PTHR42928:SF5">
    <property type="entry name" value="BLR1237 PROTEIN"/>
    <property type="match status" value="1"/>
</dbReference>
<name>A0AAW9Q9H2_9BURK</name>
<sequence length="204" mass="21765">MVNTPGALIAAPDTPFNSFAELVKHAKAHPGKVTYATVGPGSIPHLTAEILAKAVKVDMVHVPYKGAAPAMQDLLASHVDLSFETSLATTMTYHAGKRIKVLAITGPNRVPVPPDVPTVAEAGYPGFGVQGWFGFFGPRGLPAAQVDKLNKAAVQAFADRAVRQRMEQLGMQPDTGSPQQFRQFLVQQDKAWADAVKGLNITLE</sequence>
<comment type="caution">
    <text evidence="2">The sequence shown here is derived from an EMBL/GenBank/DDBJ whole genome shotgun (WGS) entry which is preliminary data.</text>
</comment>
<dbReference type="Pfam" id="PF03401">
    <property type="entry name" value="TctC"/>
    <property type="match status" value="1"/>
</dbReference>
<gene>
    <name evidence="2" type="ORF">V4F39_18335</name>
</gene>
<comment type="similarity">
    <text evidence="1">Belongs to the UPF0065 (bug) family.</text>
</comment>
<dbReference type="InterPro" id="IPR005064">
    <property type="entry name" value="BUG"/>
</dbReference>
<proteinExistence type="inferred from homology"/>
<dbReference type="RefSeq" id="WP_332291568.1">
    <property type="nucleotide sequence ID" value="NZ_JAZIBG010000036.1"/>
</dbReference>